<feature type="transmembrane region" description="Helical" evidence="1">
    <location>
        <begin position="55"/>
        <end position="75"/>
    </location>
</feature>
<reference evidence="2 3" key="1">
    <citation type="submission" date="2023-03" db="EMBL/GenBank/DDBJ databases">
        <title>High recombination rates correlate with genetic variation in Cardiocondyla obscurior ants.</title>
        <authorList>
            <person name="Errbii M."/>
        </authorList>
    </citation>
    <scope>NUCLEOTIDE SEQUENCE [LARGE SCALE GENOMIC DNA]</scope>
    <source>
        <strain evidence="2">Alpha-2009</strain>
        <tissue evidence="2">Whole body</tissue>
    </source>
</reference>
<evidence type="ECO:0000256" key="1">
    <source>
        <dbReference type="SAM" id="Phobius"/>
    </source>
</evidence>
<keyword evidence="1" id="KW-1133">Transmembrane helix</keyword>
<comment type="caution">
    <text evidence="2">The sequence shown here is derived from an EMBL/GenBank/DDBJ whole genome shotgun (WGS) entry which is preliminary data.</text>
</comment>
<dbReference type="EMBL" id="JADYXP020000023">
    <property type="protein sequence ID" value="KAL0102282.1"/>
    <property type="molecule type" value="Genomic_DNA"/>
</dbReference>
<evidence type="ECO:0000313" key="3">
    <source>
        <dbReference type="Proteomes" id="UP001430953"/>
    </source>
</evidence>
<dbReference type="AlphaFoldDB" id="A0AAW2EKV4"/>
<keyword evidence="3" id="KW-1185">Reference proteome</keyword>
<name>A0AAW2EKV4_9HYME</name>
<sequence length="94" mass="11424">MKMSCYLLQVQTDEKICKNKEYEETITTAYYNFFFFPSPICHPLFTTTPLFKQMYFINLFFFLFIICILFYICIFNSYTMITNLLHLAHLHVRT</sequence>
<proteinExistence type="predicted"/>
<gene>
    <name evidence="2" type="ORF">PUN28_018662</name>
</gene>
<dbReference type="Proteomes" id="UP001430953">
    <property type="component" value="Unassembled WGS sequence"/>
</dbReference>
<protein>
    <submittedName>
        <fullName evidence="2">Uncharacterized protein</fullName>
    </submittedName>
</protein>
<keyword evidence="1" id="KW-0472">Membrane</keyword>
<accession>A0AAW2EKV4</accession>
<organism evidence="2 3">
    <name type="scientific">Cardiocondyla obscurior</name>
    <dbReference type="NCBI Taxonomy" id="286306"/>
    <lineage>
        <taxon>Eukaryota</taxon>
        <taxon>Metazoa</taxon>
        <taxon>Ecdysozoa</taxon>
        <taxon>Arthropoda</taxon>
        <taxon>Hexapoda</taxon>
        <taxon>Insecta</taxon>
        <taxon>Pterygota</taxon>
        <taxon>Neoptera</taxon>
        <taxon>Endopterygota</taxon>
        <taxon>Hymenoptera</taxon>
        <taxon>Apocrita</taxon>
        <taxon>Aculeata</taxon>
        <taxon>Formicoidea</taxon>
        <taxon>Formicidae</taxon>
        <taxon>Myrmicinae</taxon>
        <taxon>Cardiocondyla</taxon>
    </lineage>
</organism>
<keyword evidence="1" id="KW-0812">Transmembrane</keyword>
<evidence type="ECO:0000313" key="2">
    <source>
        <dbReference type="EMBL" id="KAL0102282.1"/>
    </source>
</evidence>